<gene>
    <name evidence="1" type="ORF">BG006_006175</name>
</gene>
<evidence type="ECO:0000313" key="1">
    <source>
        <dbReference type="EMBL" id="KAF9330934.1"/>
    </source>
</evidence>
<dbReference type="AlphaFoldDB" id="A0A9P5SLH9"/>
<accession>A0A9P5SLH9</accession>
<comment type="caution">
    <text evidence="1">The sequence shown here is derived from an EMBL/GenBank/DDBJ whole genome shotgun (WGS) entry which is preliminary data.</text>
</comment>
<dbReference type="Proteomes" id="UP000696485">
    <property type="component" value="Unassembled WGS sequence"/>
</dbReference>
<protein>
    <submittedName>
        <fullName evidence="1">Uncharacterized protein</fullName>
    </submittedName>
</protein>
<keyword evidence="2" id="KW-1185">Reference proteome</keyword>
<name>A0A9P5SLH9_9FUNG</name>
<dbReference type="SUPFAM" id="SSF52047">
    <property type="entry name" value="RNI-like"/>
    <property type="match status" value="1"/>
</dbReference>
<proteinExistence type="predicted"/>
<dbReference type="InterPro" id="IPR032675">
    <property type="entry name" value="LRR_dom_sf"/>
</dbReference>
<organism evidence="1 2">
    <name type="scientific">Podila minutissima</name>
    <dbReference type="NCBI Taxonomy" id="64525"/>
    <lineage>
        <taxon>Eukaryota</taxon>
        <taxon>Fungi</taxon>
        <taxon>Fungi incertae sedis</taxon>
        <taxon>Mucoromycota</taxon>
        <taxon>Mortierellomycotina</taxon>
        <taxon>Mortierellomycetes</taxon>
        <taxon>Mortierellales</taxon>
        <taxon>Mortierellaceae</taxon>
        <taxon>Podila</taxon>
    </lineage>
</organism>
<dbReference type="Gene3D" id="3.80.10.10">
    <property type="entry name" value="Ribonuclease Inhibitor"/>
    <property type="match status" value="1"/>
</dbReference>
<evidence type="ECO:0000313" key="2">
    <source>
        <dbReference type="Proteomes" id="UP000696485"/>
    </source>
</evidence>
<dbReference type="EMBL" id="JAAAUY010000360">
    <property type="protein sequence ID" value="KAF9330934.1"/>
    <property type="molecule type" value="Genomic_DNA"/>
</dbReference>
<reference evidence="1" key="1">
    <citation type="journal article" date="2020" name="Fungal Divers.">
        <title>Resolving the Mortierellaceae phylogeny through synthesis of multi-gene phylogenetics and phylogenomics.</title>
        <authorList>
            <person name="Vandepol N."/>
            <person name="Liber J."/>
            <person name="Desiro A."/>
            <person name="Na H."/>
            <person name="Kennedy M."/>
            <person name="Barry K."/>
            <person name="Grigoriev I.V."/>
            <person name="Miller A.N."/>
            <person name="O'Donnell K."/>
            <person name="Stajich J.E."/>
            <person name="Bonito G."/>
        </authorList>
    </citation>
    <scope>NUCLEOTIDE SEQUENCE</scope>
    <source>
        <strain evidence="1">NVP1</strain>
    </source>
</reference>
<sequence length="314" mass="35626">MLHSVVHLRNLRSLQWAARGMTIHVDDILRVLQACPRLVSLSLGVINVVYMGHDSTIPSNELYWRPNDRPGPLVPIPDTDLDTLYSGHQLQKLEFDGIQISDEALLRLLGIDMEPVDRTDGRSLALIYLDVNSAGPTHKSGARILQECGRLEVLKMKQSRIASVELFQGNATWACAPVLKQLILDIKPLGMDLGLFYTHHSARWAGLPVYTATEQRQIWNRLQSMTNLRHLGITGYPIDLAMVEDMSFAKQLEFAYVHPTIRVPHEQIESEKEGILALADAWVSKNPQGWSCRLYKGTPWIFPKLEMTYRKEIK</sequence>